<evidence type="ECO:0000313" key="1">
    <source>
        <dbReference type="EMBL" id="GAX02509.1"/>
    </source>
</evidence>
<keyword evidence="2" id="KW-1185">Reference proteome</keyword>
<accession>A0A1Z5ILC8</accession>
<reference evidence="1 2" key="1">
    <citation type="submission" date="2015-11" db="EMBL/GenBank/DDBJ databases">
        <title>Draft genome sequences of new species of the genus Lactobacillus isolated from orchardgrass silage.</title>
        <authorList>
            <person name="Tohno M."/>
            <person name="Tanizawa Y."/>
            <person name="Arita M."/>
        </authorList>
    </citation>
    <scope>NUCLEOTIDE SEQUENCE [LARGE SCALE GENOMIC DNA]</scope>
    <source>
        <strain evidence="1 2">IWT140</strain>
    </source>
</reference>
<sequence>MELNLIDLGGFVKQGQKVLADTDEKYISRTEFDHKLILVVNVQKQNQQVKIQSNFEWEKVGDKWRPNVDKPNENFVDPLAKKS</sequence>
<dbReference type="RefSeq" id="WP_089087501.1">
    <property type="nucleotide sequence ID" value="NZ_BCMH01000001.1"/>
</dbReference>
<gene>
    <name evidence="1" type="ORF">IWT140_00106</name>
</gene>
<organism evidence="1 2">
    <name type="scientific">Secundilactobacillus pentosiphilus</name>
    <dbReference type="NCBI Taxonomy" id="1714682"/>
    <lineage>
        <taxon>Bacteria</taxon>
        <taxon>Bacillati</taxon>
        <taxon>Bacillota</taxon>
        <taxon>Bacilli</taxon>
        <taxon>Lactobacillales</taxon>
        <taxon>Lactobacillaceae</taxon>
        <taxon>Secundilactobacillus</taxon>
    </lineage>
</organism>
<comment type="caution">
    <text evidence="1">The sequence shown here is derived from an EMBL/GenBank/DDBJ whole genome shotgun (WGS) entry which is preliminary data.</text>
</comment>
<protein>
    <submittedName>
        <fullName evidence="1">Uncharacterized protein</fullName>
    </submittedName>
</protein>
<dbReference type="AlphaFoldDB" id="A0A1Z5ILC8"/>
<name>A0A1Z5ILC8_9LACO</name>
<evidence type="ECO:0000313" key="2">
    <source>
        <dbReference type="Proteomes" id="UP000198430"/>
    </source>
</evidence>
<dbReference type="Proteomes" id="UP000198430">
    <property type="component" value="Unassembled WGS sequence"/>
</dbReference>
<proteinExistence type="predicted"/>
<dbReference type="EMBL" id="BCMH01000001">
    <property type="protein sequence ID" value="GAX02509.1"/>
    <property type="molecule type" value="Genomic_DNA"/>
</dbReference>